<organism evidence="1 2">
    <name type="scientific">Flagellimonas alvinocaridis</name>
    <dbReference type="NCBI Taxonomy" id="2530200"/>
    <lineage>
        <taxon>Bacteria</taxon>
        <taxon>Pseudomonadati</taxon>
        <taxon>Bacteroidota</taxon>
        <taxon>Flavobacteriia</taxon>
        <taxon>Flavobacteriales</taxon>
        <taxon>Flavobacteriaceae</taxon>
        <taxon>Flagellimonas</taxon>
    </lineage>
</organism>
<name>A0A4V4HWG4_9FLAO</name>
<keyword evidence="2" id="KW-1185">Reference proteome</keyword>
<protein>
    <submittedName>
        <fullName evidence="1">Uncharacterized protein</fullName>
    </submittedName>
</protein>
<gene>
    <name evidence="1" type="ORF">EZV76_15775</name>
</gene>
<accession>A0A4V4HWG4</accession>
<evidence type="ECO:0000313" key="2">
    <source>
        <dbReference type="Proteomes" id="UP000310406"/>
    </source>
</evidence>
<evidence type="ECO:0000313" key="1">
    <source>
        <dbReference type="EMBL" id="THV57076.1"/>
    </source>
</evidence>
<sequence>MISMESVLQDCQMYIDFLQKCDRGYFLTRGVLDKNVEIVRKEYSVAQRKPKTIGQELHDSLNMHFNEIFGWPVRNGLFCYGIRIDLEKEIKDLGYGKTHLLFPCGEFRYIYDPDIFDLASFHFKFKKNHEDGPNFQNFIEKINYLDSGLSDYISKVHYECRSVEVMLNCTSYYLLDLKYSKDLIPIIWGA</sequence>
<comment type="caution">
    <text evidence="1">The sequence shown here is derived from an EMBL/GenBank/DDBJ whole genome shotgun (WGS) entry which is preliminary data.</text>
</comment>
<dbReference type="Proteomes" id="UP000310406">
    <property type="component" value="Unassembled WGS sequence"/>
</dbReference>
<dbReference type="RefSeq" id="WP_136567522.1">
    <property type="nucleotide sequence ID" value="NZ_SNTZ01000016.1"/>
</dbReference>
<dbReference type="AlphaFoldDB" id="A0A4V4HWG4"/>
<proteinExistence type="predicted"/>
<dbReference type="EMBL" id="SNTZ01000016">
    <property type="protein sequence ID" value="THV57076.1"/>
    <property type="molecule type" value="Genomic_DNA"/>
</dbReference>
<reference evidence="1 2" key="1">
    <citation type="submission" date="2019-03" db="EMBL/GenBank/DDBJ databases">
        <title>Muricauda SCR12 sp.nov, a marine bacterium isolated from Pacific Ocean:the Okinawa trough.</title>
        <authorList>
            <person name="Liu L."/>
        </authorList>
    </citation>
    <scope>NUCLEOTIDE SEQUENCE [LARGE SCALE GENOMIC DNA]</scope>
    <source>
        <strain evidence="1 2">SCR12</strain>
    </source>
</reference>